<reference evidence="1" key="1">
    <citation type="journal article" date="2019" name="Sci. Rep.">
        <title>Draft genome of Tanacetum cinerariifolium, the natural source of mosquito coil.</title>
        <authorList>
            <person name="Yamashiro T."/>
            <person name="Shiraishi A."/>
            <person name="Satake H."/>
            <person name="Nakayama K."/>
        </authorList>
    </citation>
    <scope>NUCLEOTIDE SEQUENCE</scope>
</reference>
<proteinExistence type="predicted"/>
<keyword evidence="1" id="KW-0808">Transferase</keyword>
<accession>A0A699HZ90</accession>
<dbReference type="InterPro" id="IPR050951">
    <property type="entry name" value="Retrovirus_Pol_polyprotein"/>
</dbReference>
<dbReference type="Gene3D" id="3.30.420.10">
    <property type="entry name" value="Ribonuclease H-like superfamily/Ribonuclease H"/>
    <property type="match status" value="2"/>
</dbReference>
<comment type="caution">
    <text evidence="1">The sequence shown here is derived from an EMBL/GenBank/DDBJ whole genome shotgun (WGS) entry which is preliminary data.</text>
</comment>
<dbReference type="PANTHER" id="PTHR37984">
    <property type="entry name" value="PROTEIN CBG26694"/>
    <property type="match status" value="1"/>
</dbReference>
<name>A0A699HZ90_TANCI</name>
<dbReference type="EMBL" id="BKCJ010226724">
    <property type="protein sequence ID" value="GEY96200.1"/>
    <property type="molecule type" value="Genomic_DNA"/>
</dbReference>
<dbReference type="InterPro" id="IPR043502">
    <property type="entry name" value="DNA/RNA_pol_sf"/>
</dbReference>
<dbReference type="InterPro" id="IPR036397">
    <property type="entry name" value="RNaseH_sf"/>
</dbReference>
<dbReference type="GO" id="GO:0003676">
    <property type="term" value="F:nucleic acid binding"/>
    <property type="evidence" value="ECO:0007669"/>
    <property type="project" value="InterPro"/>
</dbReference>
<dbReference type="InterPro" id="IPR012337">
    <property type="entry name" value="RNaseH-like_sf"/>
</dbReference>
<gene>
    <name evidence="1" type="ORF">Tci_468174</name>
</gene>
<sequence>CFKQIVEPELRTIVETPVATITDTRTMSELLQAPTEGYEDAIVLPPILAEIFELKVGLLQLVTSSQLHVFERDDPYAHIRWFNKITSTLKYRNVSIEAIKLMLFPFFLDGAARIWLEKEPLVLFLHGRISYLNLLIISFRLQRQQILRIISLTFSKDLMSHLVRHATGGNLLSHTPQDALTIIENKSKVRISRNKQIVSKVSTTTSSPSHSLDVTTLTEIVKELVLMNKATQQAIVKAIEETCVTCGGPHPYYECLATSGNTFDACVAIGTYNQGDYDVDLWVPLILERPFLRMARALIHTLHVRNMLKKCLDFRIVQRVAIPLLRILSLLFSPSFTLFEGSDFILEEIETFLRTPDELSNLDDDYYDTERDILYHEKLLNEDPSLNLPLMKNVDLKKVDVTMMKPSIEEPPELKLKDLPPHLEYAFLEGTDKLPIIISKEVNLKIREVIKTEVITLLDVGLIYPILDSLWVSPVHCVPKKGGMTVVENEYNELIPTRLIMGRRICIDYRKLNDATRKDHFPLLFMDQMIKRLSGNEYYFFLDGFWDIFIFLSTRKTKRRPPSLALMGRLPTDVCLSVYAMLRARSKDKMLKRCEDPILVLYWEKCHFTVKEDIILGHKISKYGIEVDRAKVDVIAKLPHLTYVKGPFPSSRGNKYILVVVDYLSKWVEAKALPTNDAQVIVNFLKSLFTRFGTPRAIISNRGKNHASWSDKLDDALWAFRATFKTPIGFTPYKLVYKKACHLPIELEHKAYWALKHCNFDLKSAG</sequence>
<dbReference type="SUPFAM" id="SSF53098">
    <property type="entry name" value="Ribonuclease H-like"/>
    <property type="match status" value="1"/>
</dbReference>
<protein>
    <submittedName>
        <fullName evidence="1">DNA-directed DNA polymerase</fullName>
    </submittedName>
</protein>
<dbReference type="GO" id="GO:0003887">
    <property type="term" value="F:DNA-directed DNA polymerase activity"/>
    <property type="evidence" value="ECO:0007669"/>
    <property type="project" value="UniProtKB-KW"/>
</dbReference>
<evidence type="ECO:0000313" key="1">
    <source>
        <dbReference type="EMBL" id="GEY96200.1"/>
    </source>
</evidence>
<dbReference type="Gene3D" id="3.10.10.10">
    <property type="entry name" value="HIV Type 1 Reverse Transcriptase, subunit A, domain 1"/>
    <property type="match status" value="1"/>
</dbReference>
<organism evidence="1">
    <name type="scientific">Tanacetum cinerariifolium</name>
    <name type="common">Dalmatian daisy</name>
    <name type="synonym">Chrysanthemum cinerariifolium</name>
    <dbReference type="NCBI Taxonomy" id="118510"/>
    <lineage>
        <taxon>Eukaryota</taxon>
        <taxon>Viridiplantae</taxon>
        <taxon>Streptophyta</taxon>
        <taxon>Embryophyta</taxon>
        <taxon>Tracheophyta</taxon>
        <taxon>Spermatophyta</taxon>
        <taxon>Magnoliopsida</taxon>
        <taxon>eudicotyledons</taxon>
        <taxon>Gunneridae</taxon>
        <taxon>Pentapetalae</taxon>
        <taxon>asterids</taxon>
        <taxon>campanulids</taxon>
        <taxon>Asterales</taxon>
        <taxon>Asteraceae</taxon>
        <taxon>Asteroideae</taxon>
        <taxon>Anthemideae</taxon>
        <taxon>Anthemidinae</taxon>
        <taxon>Tanacetum</taxon>
    </lineage>
</organism>
<dbReference type="AlphaFoldDB" id="A0A699HZ90"/>
<feature type="non-terminal residue" evidence="1">
    <location>
        <position position="1"/>
    </location>
</feature>
<dbReference type="SUPFAM" id="SSF56672">
    <property type="entry name" value="DNA/RNA polymerases"/>
    <property type="match status" value="1"/>
</dbReference>
<dbReference type="PANTHER" id="PTHR37984:SF5">
    <property type="entry name" value="PROTEIN NYNRIN-LIKE"/>
    <property type="match status" value="1"/>
</dbReference>
<keyword evidence="1" id="KW-0548">Nucleotidyltransferase</keyword>
<keyword evidence="1" id="KW-0239">DNA-directed DNA polymerase</keyword>